<name>A0ABQ9HKG2_9NEOP</name>
<dbReference type="EMBL" id="JARBHB010000005">
    <property type="protein sequence ID" value="KAJ8884679.1"/>
    <property type="molecule type" value="Genomic_DNA"/>
</dbReference>
<comment type="caution">
    <text evidence="1">The sequence shown here is derived from an EMBL/GenBank/DDBJ whole genome shotgun (WGS) entry which is preliminary data.</text>
</comment>
<evidence type="ECO:0000313" key="2">
    <source>
        <dbReference type="Proteomes" id="UP001159363"/>
    </source>
</evidence>
<dbReference type="Proteomes" id="UP001159363">
    <property type="component" value="Chromosome 4"/>
</dbReference>
<organism evidence="1 2">
    <name type="scientific">Dryococelus australis</name>
    <dbReference type="NCBI Taxonomy" id="614101"/>
    <lineage>
        <taxon>Eukaryota</taxon>
        <taxon>Metazoa</taxon>
        <taxon>Ecdysozoa</taxon>
        <taxon>Arthropoda</taxon>
        <taxon>Hexapoda</taxon>
        <taxon>Insecta</taxon>
        <taxon>Pterygota</taxon>
        <taxon>Neoptera</taxon>
        <taxon>Polyneoptera</taxon>
        <taxon>Phasmatodea</taxon>
        <taxon>Verophasmatodea</taxon>
        <taxon>Anareolatae</taxon>
        <taxon>Phasmatidae</taxon>
        <taxon>Eurycanthinae</taxon>
        <taxon>Dryococelus</taxon>
    </lineage>
</organism>
<keyword evidence="2" id="KW-1185">Reference proteome</keyword>
<gene>
    <name evidence="1" type="ORF">PR048_016537</name>
</gene>
<proteinExistence type="predicted"/>
<sequence>MEGKSVTTGTMLLADGNIVLDINLCVADAKKKYNILRKISQLTNLNYWRICLTKCVLTEAVNESCSALGVSLIKVQKHSGSARKLVLKKVFQIATIVSDKLQRPFNLDPSLQEENKEESKFYVVRVEYETLNQEVGILSLLAKSGIMSICEKCPNIEQVREAIVKDVEKFEIKDEVKYKQWLSTDRCQLLELVILPEKFVETLLENHEDLKLYHYIIKKQS</sequence>
<protein>
    <submittedName>
        <fullName evidence="1">Uncharacterized protein</fullName>
    </submittedName>
</protein>
<reference evidence="1 2" key="1">
    <citation type="submission" date="2023-02" db="EMBL/GenBank/DDBJ databases">
        <title>LHISI_Scaffold_Assembly.</title>
        <authorList>
            <person name="Stuart O.P."/>
            <person name="Cleave R."/>
            <person name="Magrath M.J.L."/>
            <person name="Mikheyev A.S."/>
        </authorList>
    </citation>
    <scope>NUCLEOTIDE SEQUENCE [LARGE SCALE GENOMIC DNA]</scope>
    <source>
        <strain evidence="1">Daus_M_001</strain>
        <tissue evidence="1">Leg muscle</tissue>
    </source>
</reference>
<accession>A0ABQ9HKG2</accession>
<evidence type="ECO:0000313" key="1">
    <source>
        <dbReference type="EMBL" id="KAJ8884679.1"/>
    </source>
</evidence>